<name>A0A1M6D7G1_9CLOT</name>
<dbReference type="SMART" id="SM00828">
    <property type="entry name" value="PKS_MT"/>
    <property type="match status" value="1"/>
</dbReference>
<dbReference type="STRING" id="1121302.SAMN02745163_00652"/>
<evidence type="ECO:0000313" key="4">
    <source>
        <dbReference type="Proteomes" id="UP000184310"/>
    </source>
</evidence>
<evidence type="ECO:0000259" key="2">
    <source>
        <dbReference type="SMART" id="SM00828"/>
    </source>
</evidence>
<keyword evidence="4" id="KW-1185">Reference proteome</keyword>
<dbReference type="OrthoDB" id="9772751at2"/>
<dbReference type="InterPro" id="IPR025714">
    <property type="entry name" value="Methyltranfer_dom"/>
</dbReference>
<feature type="domain" description="Polyketide synthase-like methyltransferase" evidence="2">
    <location>
        <begin position="32"/>
        <end position="254"/>
    </location>
</feature>
<dbReference type="EMBL" id="FQZB01000004">
    <property type="protein sequence ID" value="SHI69114.1"/>
    <property type="molecule type" value="Genomic_DNA"/>
</dbReference>
<keyword evidence="1 3" id="KW-0808">Transferase</keyword>
<dbReference type="RefSeq" id="WP_072985240.1">
    <property type="nucleotide sequence ID" value="NZ_FQZB01000004.1"/>
</dbReference>
<keyword evidence="3" id="KW-0489">Methyltransferase</keyword>
<dbReference type="NCBIfam" id="NF040539">
    <property type="entry name" value="AST_met_ArsM_2"/>
    <property type="match status" value="1"/>
</dbReference>
<dbReference type="PANTHER" id="PTHR43591">
    <property type="entry name" value="METHYLTRANSFERASE"/>
    <property type="match status" value="1"/>
</dbReference>
<protein>
    <submittedName>
        <fullName evidence="3">Methyltransferase domain-containing protein</fullName>
    </submittedName>
</protein>
<organism evidence="3 4">
    <name type="scientific">Clostridium cavendishii DSM 21758</name>
    <dbReference type="NCBI Taxonomy" id="1121302"/>
    <lineage>
        <taxon>Bacteria</taxon>
        <taxon>Bacillati</taxon>
        <taxon>Bacillota</taxon>
        <taxon>Clostridia</taxon>
        <taxon>Eubacteriales</taxon>
        <taxon>Clostridiaceae</taxon>
        <taxon>Clostridium</taxon>
    </lineage>
</organism>
<dbReference type="Gene3D" id="3.40.50.150">
    <property type="entry name" value="Vaccinia Virus protein VP39"/>
    <property type="match status" value="1"/>
</dbReference>
<gene>
    <name evidence="3" type="ORF">SAMN02745163_00652</name>
</gene>
<dbReference type="PANTHER" id="PTHR43591:SF24">
    <property type="entry name" value="2-METHOXY-6-POLYPRENYL-1,4-BENZOQUINOL METHYLASE, MITOCHONDRIAL"/>
    <property type="match status" value="1"/>
</dbReference>
<dbReference type="Proteomes" id="UP000184310">
    <property type="component" value="Unassembled WGS sequence"/>
</dbReference>
<dbReference type="AlphaFoldDB" id="A0A1M6D7G1"/>
<reference evidence="3 4" key="1">
    <citation type="submission" date="2016-11" db="EMBL/GenBank/DDBJ databases">
        <authorList>
            <person name="Jaros S."/>
            <person name="Januszkiewicz K."/>
            <person name="Wedrychowicz H."/>
        </authorList>
    </citation>
    <scope>NUCLEOTIDE SEQUENCE [LARGE SCALE GENOMIC DNA]</scope>
    <source>
        <strain evidence="3 4">DSM 21758</strain>
    </source>
</reference>
<dbReference type="InterPro" id="IPR020803">
    <property type="entry name" value="MeTfrase_dom"/>
</dbReference>
<dbReference type="CDD" id="cd02440">
    <property type="entry name" value="AdoMet_MTases"/>
    <property type="match status" value="1"/>
</dbReference>
<proteinExistence type="predicted"/>
<dbReference type="GO" id="GO:0032259">
    <property type="term" value="P:methylation"/>
    <property type="evidence" value="ECO:0007669"/>
    <property type="project" value="UniProtKB-KW"/>
</dbReference>
<dbReference type="InterPro" id="IPR029063">
    <property type="entry name" value="SAM-dependent_MTases_sf"/>
</dbReference>
<sequence>MNKEVIKRFYENVGNGDGPYNLNTDRFAPTAASEKIKEIVLENNFKCILDIGCGMGVSLINLAKLLPDDVCFVGIDFNESMIKRAKEKLEENKSLINRVTFVVAEADELPFKSNFFDLVFSECVFNLVEDRNLLINEVNRVLKTDGILVYSDFVAFKDVPVYIKESDSLACGCQSGSITLSHNIEVLENNFFTDIECINYGADKKRRKIELEESSDVIRSENKKFEDENPEMAEFLDKEISYYLIKSKKSASIPDISGINCSCMKCK</sequence>
<evidence type="ECO:0000256" key="1">
    <source>
        <dbReference type="ARBA" id="ARBA00022679"/>
    </source>
</evidence>
<dbReference type="GO" id="GO:0008168">
    <property type="term" value="F:methyltransferase activity"/>
    <property type="evidence" value="ECO:0007669"/>
    <property type="project" value="UniProtKB-KW"/>
</dbReference>
<evidence type="ECO:0000313" key="3">
    <source>
        <dbReference type="EMBL" id="SHI69114.1"/>
    </source>
</evidence>
<dbReference type="SUPFAM" id="SSF53335">
    <property type="entry name" value="S-adenosyl-L-methionine-dependent methyltransferases"/>
    <property type="match status" value="1"/>
</dbReference>
<accession>A0A1M6D7G1</accession>
<dbReference type="Pfam" id="PF13847">
    <property type="entry name" value="Methyltransf_31"/>
    <property type="match status" value="1"/>
</dbReference>